<evidence type="ECO:0000313" key="2">
    <source>
        <dbReference type="Proteomes" id="UP000245634"/>
    </source>
</evidence>
<comment type="caution">
    <text evidence="1">The sequence shown here is derived from an EMBL/GenBank/DDBJ whole genome shotgun (WGS) entry which is preliminary data.</text>
</comment>
<dbReference type="AlphaFoldDB" id="A0A316DE00"/>
<sequence>MWVGYDSEEQDGELFWNRGKVTKQVTKGVHPKYFSVEGDSYAWSNHLNRQWTIGISENGEQKTLVKSGEADALQFLTMSQRILAWTSYEKTQVYDRKLEKLITLDQKPATTVTTKGHYLYWAIPSGTPEQQQQIAKDSGIVAADMYLVDLDKI</sequence>
<protein>
    <submittedName>
        <fullName evidence="1">Uncharacterized protein</fullName>
    </submittedName>
</protein>
<reference evidence="1 2" key="1">
    <citation type="submission" date="2018-05" db="EMBL/GenBank/DDBJ databases">
        <title>Genomic Encyclopedia of Type Strains, Phase IV (KMG-IV): sequencing the most valuable type-strain genomes for metagenomic binning, comparative biology and taxonomic classification.</title>
        <authorList>
            <person name="Goeker M."/>
        </authorList>
    </citation>
    <scope>NUCLEOTIDE SEQUENCE [LARGE SCALE GENOMIC DNA]</scope>
    <source>
        <strain evidence="1 2">DSM 18773</strain>
    </source>
</reference>
<name>A0A316DE00_9BACL</name>
<dbReference type="Proteomes" id="UP000245634">
    <property type="component" value="Unassembled WGS sequence"/>
</dbReference>
<accession>A0A316DE00</accession>
<keyword evidence="2" id="KW-1185">Reference proteome</keyword>
<evidence type="ECO:0000313" key="1">
    <source>
        <dbReference type="EMBL" id="PWK16457.1"/>
    </source>
</evidence>
<organism evidence="1 2">
    <name type="scientific">Tumebacillus permanentifrigoris</name>
    <dbReference type="NCBI Taxonomy" id="378543"/>
    <lineage>
        <taxon>Bacteria</taxon>
        <taxon>Bacillati</taxon>
        <taxon>Bacillota</taxon>
        <taxon>Bacilli</taxon>
        <taxon>Bacillales</taxon>
        <taxon>Alicyclobacillaceae</taxon>
        <taxon>Tumebacillus</taxon>
    </lineage>
</organism>
<dbReference type="EMBL" id="QGGL01000001">
    <property type="protein sequence ID" value="PWK16457.1"/>
    <property type="molecule type" value="Genomic_DNA"/>
</dbReference>
<proteinExistence type="predicted"/>
<gene>
    <name evidence="1" type="ORF">C7459_101321</name>
</gene>